<organism evidence="5 6">
    <name type="scientific">Fistulina hepatica ATCC 64428</name>
    <dbReference type="NCBI Taxonomy" id="1128425"/>
    <lineage>
        <taxon>Eukaryota</taxon>
        <taxon>Fungi</taxon>
        <taxon>Dikarya</taxon>
        <taxon>Basidiomycota</taxon>
        <taxon>Agaricomycotina</taxon>
        <taxon>Agaricomycetes</taxon>
        <taxon>Agaricomycetidae</taxon>
        <taxon>Agaricales</taxon>
        <taxon>Fistulinaceae</taxon>
        <taxon>Fistulina</taxon>
    </lineage>
</organism>
<dbReference type="Gene3D" id="1.10.10.10">
    <property type="entry name" value="Winged helix-like DNA-binding domain superfamily/Winged helix DNA-binding domain"/>
    <property type="match status" value="1"/>
</dbReference>
<dbReference type="Proteomes" id="UP000054144">
    <property type="component" value="Unassembled WGS sequence"/>
</dbReference>
<dbReference type="SUPFAM" id="SSF46785">
    <property type="entry name" value="Winged helix' DNA-binding domain"/>
    <property type="match status" value="1"/>
</dbReference>
<keyword evidence="2" id="KW-0539">Nucleus</keyword>
<dbReference type="AlphaFoldDB" id="A0A0D7AN03"/>
<dbReference type="OrthoDB" id="5954824at2759"/>
<evidence type="ECO:0000256" key="2">
    <source>
        <dbReference type="PROSITE-ProRule" id="PRU00089"/>
    </source>
</evidence>
<dbReference type="PANTHER" id="PTHR11829:SF343">
    <property type="entry name" value="FORK-HEAD DOMAIN-CONTAINING PROTEIN"/>
    <property type="match status" value="1"/>
</dbReference>
<sequence>MSRAHSSSDLPPSSPPAGTPRTSPVRKDFTSSSVAPYHALPYTLPPGPYSHEKPTHPYAAIVGQAILSSPSHRLTLQEIYDWITIVYPYYKRGDTTWMNSIRHVLSTTVCFRKVPRERAIGRSLWAIWDEDLPCFEGGGFKKNKCKDIMDLKTRKEKSESPAKGKGKKRASDDDSESPQAKRTRKTTASADLLNGQVPVLQANPLFLPSLSAPMTHQQSYYERCVQQQPRPPS</sequence>
<dbReference type="PROSITE" id="PS50039">
    <property type="entry name" value="FORK_HEAD_3"/>
    <property type="match status" value="1"/>
</dbReference>
<keyword evidence="6" id="KW-1185">Reference proteome</keyword>
<dbReference type="Pfam" id="PF00250">
    <property type="entry name" value="Forkhead"/>
    <property type="match status" value="1"/>
</dbReference>
<dbReference type="GO" id="GO:0000981">
    <property type="term" value="F:DNA-binding transcription factor activity, RNA polymerase II-specific"/>
    <property type="evidence" value="ECO:0007669"/>
    <property type="project" value="TreeGrafter"/>
</dbReference>
<dbReference type="InterPro" id="IPR001766">
    <property type="entry name" value="Fork_head_dom"/>
</dbReference>
<reference evidence="5 6" key="1">
    <citation type="journal article" date="2015" name="Fungal Genet. Biol.">
        <title>Evolution of novel wood decay mechanisms in Agaricales revealed by the genome sequences of Fistulina hepatica and Cylindrobasidium torrendii.</title>
        <authorList>
            <person name="Floudas D."/>
            <person name="Held B.W."/>
            <person name="Riley R."/>
            <person name="Nagy L.G."/>
            <person name="Koehler G."/>
            <person name="Ransdell A.S."/>
            <person name="Younus H."/>
            <person name="Chow J."/>
            <person name="Chiniquy J."/>
            <person name="Lipzen A."/>
            <person name="Tritt A."/>
            <person name="Sun H."/>
            <person name="Haridas S."/>
            <person name="LaButti K."/>
            <person name="Ohm R.A."/>
            <person name="Kues U."/>
            <person name="Blanchette R.A."/>
            <person name="Grigoriev I.V."/>
            <person name="Minto R.E."/>
            <person name="Hibbett D.S."/>
        </authorList>
    </citation>
    <scope>NUCLEOTIDE SEQUENCE [LARGE SCALE GENOMIC DNA]</scope>
    <source>
        <strain evidence="5 6">ATCC 64428</strain>
    </source>
</reference>
<dbReference type="GO" id="GO:0005634">
    <property type="term" value="C:nucleus"/>
    <property type="evidence" value="ECO:0007669"/>
    <property type="project" value="UniProtKB-SubCell"/>
</dbReference>
<evidence type="ECO:0000259" key="4">
    <source>
        <dbReference type="PROSITE" id="PS50039"/>
    </source>
</evidence>
<comment type="subcellular location">
    <subcellularLocation>
        <location evidence="2">Nucleus</location>
    </subcellularLocation>
</comment>
<feature type="region of interest" description="Disordered" evidence="3">
    <location>
        <begin position="1"/>
        <end position="30"/>
    </location>
</feature>
<dbReference type="PRINTS" id="PR00053">
    <property type="entry name" value="FORKHEAD"/>
</dbReference>
<dbReference type="InterPro" id="IPR050211">
    <property type="entry name" value="FOX_domain-containing"/>
</dbReference>
<dbReference type="InterPro" id="IPR036390">
    <property type="entry name" value="WH_DNA-bd_sf"/>
</dbReference>
<dbReference type="PANTHER" id="PTHR11829">
    <property type="entry name" value="FORKHEAD BOX PROTEIN"/>
    <property type="match status" value="1"/>
</dbReference>
<dbReference type="InterPro" id="IPR036388">
    <property type="entry name" value="WH-like_DNA-bd_sf"/>
</dbReference>
<keyword evidence="1 2" id="KW-0238">DNA-binding</keyword>
<accession>A0A0D7AN03</accession>
<feature type="compositionally biased region" description="Basic and acidic residues" evidence="3">
    <location>
        <begin position="152"/>
        <end position="162"/>
    </location>
</feature>
<dbReference type="EMBL" id="KN881629">
    <property type="protein sequence ID" value="KIY52962.1"/>
    <property type="molecule type" value="Genomic_DNA"/>
</dbReference>
<feature type="DNA-binding region" description="Fork-head" evidence="2">
    <location>
        <begin position="53"/>
        <end position="145"/>
    </location>
</feature>
<evidence type="ECO:0000313" key="5">
    <source>
        <dbReference type="EMBL" id="KIY52962.1"/>
    </source>
</evidence>
<evidence type="ECO:0000256" key="1">
    <source>
        <dbReference type="ARBA" id="ARBA00023125"/>
    </source>
</evidence>
<proteinExistence type="predicted"/>
<feature type="domain" description="Fork-head" evidence="4">
    <location>
        <begin position="53"/>
        <end position="145"/>
    </location>
</feature>
<feature type="region of interest" description="Disordered" evidence="3">
    <location>
        <begin position="152"/>
        <end position="195"/>
    </location>
</feature>
<evidence type="ECO:0000313" key="6">
    <source>
        <dbReference type="Proteomes" id="UP000054144"/>
    </source>
</evidence>
<dbReference type="GO" id="GO:0000978">
    <property type="term" value="F:RNA polymerase II cis-regulatory region sequence-specific DNA binding"/>
    <property type="evidence" value="ECO:0007669"/>
    <property type="project" value="TreeGrafter"/>
</dbReference>
<protein>
    <submittedName>
        <fullName evidence="5">Winged helix DNA-binding domain-containing protein</fullName>
    </submittedName>
</protein>
<feature type="non-terminal residue" evidence="5">
    <location>
        <position position="233"/>
    </location>
</feature>
<evidence type="ECO:0000256" key="3">
    <source>
        <dbReference type="SAM" id="MobiDB-lite"/>
    </source>
</evidence>
<gene>
    <name evidence="5" type="ORF">FISHEDRAFT_34465</name>
</gene>
<name>A0A0D7AN03_9AGAR</name>
<dbReference type="SMART" id="SM00339">
    <property type="entry name" value="FH"/>
    <property type="match status" value="1"/>
</dbReference>